<accession>A0A9W6SE95</accession>
<dbReference type="Gene3D" id="3.40.50.1820">
    <property type="entry name" value="alpha/beta hydrolase"/>
    <property type="match status" value="1"/>
</dbReference>
<dbReference type="Pfam" id="PF00975">
    <property type="entry name" value="Thioesterase"/>
    <property type="match status" value="1"/>
</dbReference>
<evidence type="ECO:0000313" key="4">
    <source>
        <dbReference type="Proteomes" id="UP001165074"/>
    </source>
</evidence>
<name>A0A9W6SE95_9ACTN</name>
<reference evidence="3" key="1">
    <citation type="submission" date="2023-03" db="EMBL/GenBank/DDBJ databases">
        <title>Actinoallomurus iriomotensis NBRC 103684.</title>
        <authorList>
            <person name="Ichikawa N."/>
            <person name="Sato H."/>
            <person name="Tonouchi N."/>
        </authorList>
    </citation>
    <scope>NUCLEOTIDE SEQUENCE</scope>
    <source>
        <strain evidence="3">NBRC 103684</strain>
    </source>
</reference>
<gene>
    <name evidence="3" type="ORF">Airi02_099210</name>
</gene>
<evidence type="ECO:0000256" key="1">
    <source>
        <dbReference type="ARBA" id="ARBA00007169"/>
    </source>
</evidence>
<evidence type="ECO:0000259" key="2">
    <source>
        <dbReference type="Pfam" id="PF00975"/>
    </source>
</evidence>
<dbReference type="InterPro" id="IPR001031">
    <property type="entry name" value="Thioesterase"/>
</dbReference>
<dbReference type="GO" id="GO:0008610">
    <property type="term" value="P:lipid biosynthetic process"/>
    <property type="evidence" value="ECO:0007669"/>
    <property type="project" value="TreeGrafter"/>
</dbReference>
<dbReference type="InterPro" id="IPR029058">
    <property type="entry name" value="AB_hydrolase_fold"/>
</dbReference>
<comment type="similarity">
    <text evidence="1">Belongs to the thioesterase family.</text>
</comment>
<comment type="caution">
    <text evidence="3">The sequence shown here is derived from an EMBL/GenBank/DDBJ whole genome shotgun (WGS) entry which is preliminary data.</text>
</comment>
<keyword evidence="4" id="KW-1185">Reference proteome</keyword>
<feature type="domain" description="Thioesterase" evidence="2">
    <location>
        <begin position="15"/>
        <end position="102"/>
    </location>
</feature>
<dbReference type="Proteomes" id="UP001165074">
    <property type="component" value="Unassembled WGS sequence"/>
</dbReference>
<dbReference type="RefSeq" id="WP_285583930.1">
    <property type="nucleotide sequence ID" value="NZ_BSTK01000024.1"/>
</dbReference>
<proteinExistence type="inferred from homology"/>
<dbReference type="PANTHER" id="PTHR11487:SF0">
    <property type="entry name" value="S-ACYL FATTY ACID SYNTHASE THIOESTERASE, MEDIUM CHAIN"/>
    <property type="match status" value="1"/>
</dbReference>
<dbReference type="PANTHER" id="PTHR11487">
    <property type="entry name" value="THIOESTERASE"/>
    <property type="match status" value="1"/>
</dbReference>
<dbReference type="SUPFAM" id="SSF53474">
    <property type="entry name" value="alpha/beta-Hydrolases"/>
    <property type="match status" value="1"/>
</dbReference>
<evidence type="ECO:0000313" key="3">
    <source>
        <dbReference type="EMBL" id="GLY91993.1"/>
    </source>
</evidence>
<dbReference type="InterPro" id="IPR012223">
    <property type="entry name" value="TEII"/>
</dbReference>
<dbReference type="AlphaFoldDB" id="A0A9W6SE95"/>
<protein>
    <recommendedName>
        <fullName evidence="2">Thioesterase domain-containing protein</fullName>
    </recommendedName>
</protein>
<dbReference type="EMBL" id="BSTK01000024">
    <property type="protein sequence ID" value="GLY91993.1"/>
    <property type="molecule type" value="Genomic_DNA"/>
</dbReference>
<organism evidence="3 4">
    <name type="scientific">Actinoallomurus iriomotensis</name>
    <dbReference type="NCBI Taxonomy" id="478107"/>
    <lineage>
        <taxon>Bacteria</taxon>
        <taxon>Bacillati</taxon>
        <taxon>Actinomycetota</taxon>
        <taxon>Actinomycetes</taxon>
        <taxon>Streptosporangiales</taxon>
        <taxon>Thermomonosporaceae</taxon>
        <taxon>Actinoallomurus</taxon>
    </lineage>
</organism>
<sequence>MSPFIGPRPVPAAVRLVVLHHAGSSAVACRPLVRQLPDDREVLLLDLPGRDGRHGEAPSRVMSRVVDDVFGDILKHVDPPYALFGHGADAIVATQVGRRLAASRRCLVWVGRHLRLRSTPWYGCRNRTIAHCSPRSWARVVAGVDRLDAGVPRAVPVEPSGLTWRRWRRTGRRCRAR</sequence>